<keyword evidence="1" id="KW-0175">Coiled coil</keyword>
<feature type="coiled-coil region" evidence="1">
    <location>
        <begin position="475"/>
        <end position="503"/>
    </location>
</feature>
<dbReference type="Pfam" id="PF05623">
    <property type="entry name" value="DUF789"/>
    <property type="match status" value="1"/>
</dbReference>
<reference evidence="3" key="1">
    <citation type="submission" date="2020-01" db="EMBL/GenBank/DDBJ databases">
        <title>Genome sequence of Kobresia littledalei, the first chromosome-level genome in the family Cyperaceae.</title>
        <authorList>
            <person name="Qu G."/>
        </authorList>
    </citation>
    <scope>NUCLEOTIDE SEQUENCE</scope>
    <source>
        <strain evidence="3">C.B.Clarke</strain>
        <tissue evidence="3">Leaf</tissue>
    </source>
</reference>
<protein>
    <submittedName>
        <fullName evidence="3">Uncharacterized protein</fullName>
    </submittedName>
</protein>
<comment type="caution">
    <text evidence="3">The sequence shown here is derived from an EMBL/GenBank/DDBJ whole genome shotgun (WGS) entry which is preliminary data.</text>
</comment>
<evidence type="ECO:0000313" key="4">
    <source>
        <dbReference type="Proteomes" id="UP000623129"/>
    </source>
</evidence>
<gene>
    <name evidence="3" type="ORF">FCM35_KLT09410</name>
</gene>
<evidence type="ECO:0000256" key="1">
    <source>
        <dbReference type="SAM" id="Coils"/>
    </source>
</evidence>
<dbReference type="PANTHER" id="PTHR31343:SF42">
    <property type="entry name" value="T15D22.8"/>
    <property type="match status" value="1"/>
</dbReference>
<feature type="region of interest" description="Disordered" evidence="2">
    <location>
        <begin position="365"/>
        <end position="425"/>
    </location>
</feature>
<sequence>MANPKATKTFLEAVTGRKADGGEWQEVRRRRRFPDHWRTPSNVKMDRVRAYKPYQAPYAQVLAGTVAPEHETNFIAWRIAIATDDLRKIPLTLGLVAGGIEHTVRIRPIAWKQRAIYEAADFPKVPPKLTQPPSPPPITLHSQDDYINNLPATDGDYDLVACSRRVLRELCAGVSPSRIPPEVMAVLTGDQNMAELSLDTLRELMHATENPSQEFHNQTESNMAVSGHPRPGSQLATQETTIVGSVASETVPISLGQDLPWSEVMPRAENDKEITSNTAISSPHPMPGIECDGRTTLPQQDPTLGNAATQETTLPVPQQTALRRKSGQMVHRHGVASAAAQSIAATRHIRVMLGRGRGKQIVVSAGSGHSMRGRRVNQSVRPQKTAQQIPTHKALPHDGSTTEAGPFTEPAVPTVPDSSLPLSPQERETNKVTAKAETARLPNLFSLLSSLFLLVTCGSTSPRVQGVDRFYCPPARRQLRAAAAAEKAAAEKQKEEKKNKEEVLIYPQKEIAEEEIVEEKSNLESFVASTSLVVPALFFPRRSLMGRRNCEMENTAQPYYNLSDLWESFKEWSAYGAGVPLVLNGTNSVVQYYVPFLSAIQLFVEKPDLRRQGREESDGDSCQEETSSESESEGVVPGCQRREDLPSCTDREPEADTGFSSDDSDGNSNRHQLPVFQFFEHEPPYARQPLADKIWTLATKFPELKTYRSCDLLPSSWISVAWYPIYRIPMGTTLQDLDACFLTFHSLSTVLQSDKNMHQEVNIPSDKLSLPLLGLASYKFKESMWTSNRPHDRELATNLMQSADEWLCNRQVDHPDYRFFISHCSTPF</sequence>
<feature type="compositionally biased region" description="Polar residues" evidence="2">
    <location>
        <begin position="376"/>
        <end position="390"/>
    </location>
</feature>
<feature type="compositionally biased region" description="Basic and acidic residues" evidence="2">
    <location>
        <begin position="640"/>
        <end position="654"/>
    </location>
</feature>
<name>A0A833RRG1_9POAL</name>
<accession>A0A833RRG1</accession>
<proteinExistence type="predicted"/>
<organism evidence="3 4">
    <name type="scientific">Carex littledalei</name>
    <dbReference type="NCBI Taxonomy" id="544730"/>
    <lineage>
        <taxon>Eukaryota</taxon>
        <taxon>Viridiplantae</taxon>
        <taxon>Streptophyta</taxon>
        <taxon>Embryophyta</taxon>
        <taxon>Tracheophyta</taxon>
        <taxon>Spermatophyta</taxon>
        <taxon>Magnoliopsida</taxon>
        <taxon>Liliopsida</taxon>
        <taxon>Poales</taxon>
        <taxon>Cyperaceae</taxon>
        <taxon>Cyperoideae</taxon>
        <taxon>Cariceae</taxon>
        <taxon>Carex</taxon>
        <taxon>Carex subgen. Euthyceras</taxon>
    </lineage>
</organism>
<feature type="compositionally biased region" description="Acidic residues" evidence="2">
    <location>
        <begin position="617"/>
        <end position="632"/>
    </location>
</feature>
<dbReference type="InterPro" id="IPR008507">
    <property type="entry name" value="DUF789"/>
</dbReference>
<dbReference type="EMBL" id="SWLB01000002">
    <property type="protein sequence ID" value="KAF3340566.1"/>
    <property type="molecule type" value="Genomic_DNA"/>
</dbReference>
<feature type="region of interest" description="Disordered" evidence="2">
    <location>
        <begin position="610"/>
        <end position="668"/>
    </location>
</feature>
<evidence type="ECO:0000256" key="2">
    <source>
        <dbReference type="SAM" id="MobiDB-lite"/>
    </source>
</evidence>
<dbReference type="PANTHER" id="PTHR31343">
    <property type="entry name" value="T15D22.8"/>
    <property type="match status" value="1"/>
</dbReference>
<evidence type="ECO:0000313" key="3">
    <source>
        <dbReference type="EMBL" id="KAF3340566.1"/>
    </source>
</evidence>
<dbReference type="Proteomes" id="UP000623129">
    <property type="component" value="Unassembled WGS sequence"/>
</dbReference>
<dbReference type="OrthoDB" id="1896065at2759"/>
<keyword evidence="4" id="KW-1185">Reference proteome</keyword>
<dbReference type="AlphaFoldDB" id="A0A833RRG1"/>